<keyword evidence="2" id="KW-0677">Repeat</keyword>
<evidence type="ECO:0000259" key="5">
    <source>
        <dbReference type="PROSITE" id="PS50104"/>
    </source>
</evidence>
<evidence type="ECO:0000256" key="4">
    <source>
        <dbReference type="SAM" id="MobiDB-lite"/>
    </source>
</evidence>
<dbReference type="SMART" id="SM00369">
    <property type="entry name" value="LRR_TYP"/>
    <property type="match status" value="3"/>
</dbReference>
<proteinExistence type="predicted"/>
<keyword evidence="3" id="KW-0520">NAD</keyword>
<dbReference type="SUPFAM" id="SSF52540">
    <property type="entry name" value="P-loop containing nucleoside triphosphate hydrolases"/>
    <property type="match status" value="1"/>
</dbReference>
<dbReference type="Gene3D" id="3.40.50.10140">
    <property type="entry name" value="Toll/interleukin-1 receptor homology (TIR) domain"/>
    <property type="match status" value="1"/>
</dbReference>
<dbReference type="InterPro" id="IPR001611">
    <property type="entry name" value="Leu-rich_rpt"/>
</dbReference>
<dbReference type="GO" id="GO:0006952">
    <property type="term" value="P:defense response"/>
    <property type="evidence" value="ECO:0007669"/>
    <property type="project" value="InterPro"/>
</dbReference>
<accession>A0AAW2DJ58</accession>
<dbReference type="InterPro" id="IPR042197">
    <property type="entry name" value="Apaf_helical"/>
</dbReference>
<dbReference type="InterPro" id="IPR003591">
    <property type="entry name" value="Leu-rich_rpt_typical-subtyp"/>
</dbReference>
<dbReference type="InterPro" id="IPR035897">
    <property type="entry name" value="Toll_tir_struct_dom_sf"/>
</dbReference>
<dbReference type="InterPro" id="IPR002182">
    <property type="entry name" value="NB-ARC"/>
</dbReference>
<keyword evidence="1" id="KW-0433">Leucine-rich repeat</keyword>
<dbReference type="Pfam" id="PF23282">
    <property type="entry name" value="WHD_ROQ1"/>
    <property type="match status" value="1"/>
</dbReference>
<keyword evidence="7" id="KW-1185">Reference proteome</keyword>
<dbReference type="Pfam" id="PF00931">
    <property type="entry name" value="NB-ARC"/>
    <property type="match status" value="1"/>
</dbReference>
<evidence type="ECO:0000256" key="1">
    <source>
        <dbReference type="ARBA" id="ARBA00022614"/>
    </source>
</evidence>
<evidence type="ECO:0000313" key="7">
    <source>
        <dbReference type="Proteomes" id="UP001459277"/>
    </source>
</evidence>
<dbReference type="Gene3D" id="3.40.50.300">
    <property type="entry name" value="P-loop containing nucleotide triphosphate hydrolases"/>
    <property type="match status" value="1"/>
</dbReference>
<feature type="domain" description="TIR" evidence="5">
    <location>
        <begin position="14"/>
        <end position="179"/>
    </location>
</feature>
<dbReference type="PROSITE" id="PS50104">
    <property type="entry name" value="TIR"/>
    <property type="match status" value="1"/>
</dbReference>
<dbReference type="GO" id="GO:0007165">
    <property type="term" value="P:signal transduction"/>
    <property type="evidence" value="ECO:0007669"/>
    <property type="project" value="InterPro"/>
</dbReference>
<dbReference type="PRINTS" id="PR00364">
    <property type="entry name" value="DISEASERSIST"/>
</dbReference>
<protein>
    <recommendedName>
        <fullName evidence="5">TIR domain-containing protein</fullName>
    </recommendedName>
</protein>
<dbReference type="GO" id="GO:0043531">
    <property type="term" value="F:ADP binding"/>
    <property type="evidence" value="ECO:0007669"/>
    <property type="project" value="InterPro"/>
</dbReference>
<dbReference type="InterPro" id="IPR000157">
    <property type="entry name" value="TIR_dom"/>
</dbReference>
<gene>
    <name evidence="6" type="ORF">SO802_011125</name>
</gene>
<dbReference type="PANTHER" id="PTHR11017">
    <property type="entry name" value="LEUCINE-RICH REPEAT-CONTAINING PROTEIN"/>
    <property type="match status" value="1"/>
</dbReference>
<comment type="caution">
    <text evidence="6">The sequence shown here is derived from an EMBL/GenBank/DDBJ whole genome shotgun (WGS) entry which is preliminary data.</text>
</comment>
<dbReference type="Gene3D" id="3.80.10.10">
    <property type="entry name" value="Ribonuclease Inhibitor"/>
    <property type="match status" value="2"/>
</dbReference>
<feature type="region of interest" description="Disordered" evidence="4">
    <location>
        <begin position="1171"/>
        <end position="1195"/>
    </location>
</feature>
<reference evidence="6 7" key="1">
    <citation type="submission" date="2024-01" db="EMBL/GenBank/DDBJ databases">
        <title>A telomere-to-telomere, gap-free genome of sweet tea (Lithocarpus litseifolius).</title>
        <authorList>
            <person name="Zhou J."/>
        </authorList>
    </citation>
    <scope>NUCLEOTIDE SEQUENCE [LARGE SCALE GENOMIC DNA]</scope>
    <source>
        <strain evidence="6">Zhou-2022a</strain>
        <tissue evidence="6">Leaf</tissue>
    </source>
</reference>
<dbReference type="SUPFAM" id="SSF52200">
    <property type="entry name" value="Toll/Interleukin receptor TIR domain"/>
    <property type="match status" value="1"/>
</dbReference>
<dbReference type="Proteomes" id="UP001459277">
    <property type="component" value="Unassembled WGS sequence"/>
</dbReference>
<organism evidence="6 7">
    <name type="scientific">Lithocarpus litseifolius</name>
    <dbReference type="NCBI Taxonomy" id="425828"/>
    <lineage>
        <taxon>Eukaryota</taxon>
        <taxon>Viridiplantae</taxon>
        <taxon>Streptophyta</taxon>
        <taxon>Embryophyta</taxon>
        <taxon>Tracheophyta</taxon>
        <taxon>Spermatophyta</taxon>
        <taxon>Magnoliopsida</taxon>
        <taxon>eudicotyledons</taxon>
        <taxon>Gunneridae</taxon>
        <taxon>Pentapetalae</taxon>
        <taxon>rosids</taxon>
        <taxon>fabids</taxon>
        <taxon>Fagales</taxon>
        <taxon>Fagaceae</taxon>
        <taxon>Lithocarpus</taxon>
    </lineage>
</organism>
<dbReference type="SUPFAM" id="SSF52058">
    <property type="entry name" value="L domain-like"/>
    <property type="match status" value="2"/>
</dbReference>
<dbReference type="InterPro" id="IPR027417">
    <property type="entry name" value="P-loop_NTPase"/>
</dbReference>
<dbReference type="AlphaFoldDB" id="A0AAW2DJ58"/>
<dbReference type="InterPro" id="IPR032675">
    <property type="entry name" value="LRR_dom_sf"/>
</dbReference>
<dbReference type="Pfam" id="PF13855">
    <property type="entry name" value="LRR_8"/>
    <property type="match status" value="1"/>
</dbReference>
<dbReference type="PANTHER" id="PTHR11017:SF527">
    <property type="entry name" value="TMV RESISTANCE PROTEIN N-LIKE"/>
    <property type="match status" value="1"/>
</dbReference>
<dbReference type="InterPro" id="IPR058192">
    <property type="entry name" value="WHD_ROQ1-like"/>
</dbReference>
<dbReference type="FunFam" id="3.40.50.10140:FF:000007">
    <property type="entry name" value="Disease resistance protein (TIR-NBS-LRR class)"/>
    <property type="match status" value="1"/>
</dbReference>
<name>A0AAW2DJ58_9ROSI</name>
<dbReference type="Gene3D" id="1.10.8.430">
    <property type="entry name" value="Helical domain of apoptotic protease-activating factors"/>
    <property type="match status" value="1"/>
</dbReference>
<dbReference type="InterPro" id="IPR044974">
    <property type="entry name" value="Disease_R_plants"/>
</dbReference>
<dbReference type="SMART" id="SM00255">
    <property type="entry name" value="TIR"/>
    <property type="match status" value="1"/>
</dbReference>
<dbReference type="EMBL" id="JAZDWU010000003">
    <property type="protein sequence ID" value="KAL0009623.1"/>
    <property type="molecule type" value="Genomic_DNA"/>
</dbReference>
<evidence type="ECO:0000256" key="2">
    <source>
        <dbReference type="ARBA" id="ARBA00022737"/>
    </source>
</evidence>
<dbReference type="Pfam" id="PF01582">
    <property type="entry name" value="TIR"/>
    <property type="match status" value="1"/>
</dbReference>
<evidence type="ECO:0000313" key="6">
    <source>
        <dbReference type="EMBL" id="KAL0009623.1"/>
    </source>
</evidence>
<sequence>MGVENALSSSTVQWKYDVFISFRGEDTRNNFMDHLYNALRVKGINTFRDDEKLERGKPISLELLKAIEESRFAVVILSKDYASSPWCLDELAKIIACKEDMGMIILPVFHYVEPSDVRKQMRTFEQAFVKHEEKEEKTRVDKWRDALRQVGDLGGWHLKDTRPESQDIQKIVGWISLNLKYDAFPYITKDLVGIHSRLVELESRLALGSKDVLFIGIWGMGGMGKTTLARVVYHMVSKEFEARGFIEGVRKKFEENGCVPLQQKIINEVLMEKNLKIEEEYDGVLKIKNRLCRKRVLLVLDDVHEVKQLRMLAGECNWFGPGSRIIITTRDAHVLKAHRVNKIYEVKGLNDEDALQLFCSKAFEKKPVLDDYIELSNCFLNYASGLPLALEVLGSFLFKKSTVEWKNELERLQEFPDRAILRVLEISFDGLQKPQKEMFLHIACFFNNRKKDDVLEILDILGLYPIIGLKELIDKSLLKIMDNDVVWMHDLLQGMGRNIVCQECHDDPGKRSRLWDYEDINKVLKKNKGTEALKAMDIASTCNEQPDGCWNPEAFLKMDKLKFLRIYGTLYVPTHLPNDLRILDWISYPSKSLPSSFQLDELVQLCLQQSKIQQLWTGIKNFDKLKFIDLTDSMDLFITPDFTGVPNLEKLVLERCTNLRKFHPSIGILKKLIYLNLQDCERLIRLPSKFGMESPVTLEISNCPKLEKISKFVANPKFIQELSLDRTAIVDLIKNLPENLWIIKGLEILDLSKAYIEELPSSIEHLTGLTSLTLRYCENLMSLPNTICNLKLLKSLDLFGCLKFCNLPKNIGNVQGLELLNLCWTAIRDVPSSIALLKNLKHLYICRWKSSESYSLPTSLELLGLVFPSLISASHVNPIISMHQMSSECGFWQPVFLSGLQSLTYLHLSDCSLLSIPYDIGCLSSLEHLNLSGNDFVFLPESMSQLFNLRRLHLEGCKMLWSLENVPSTIASVIANNCTSLMRLPELQFYTFRSDHSQLNFQFVNCFKLASYSGSSGSMLQGQSGNLPDIFDIIIPERHFPKRFEHEYVSHELKVQVPYGRDELMGIELCVCFSVAKASKDFLLTCWVKVNGFESASPIRSSFRANYGGVMSRHLWLLYLSPRYFDSQWGETFRRIDGNGSNKIEIRISTLNNLVKRVGIHYDIINDSASKGTQNKRSHDEDDGARPFGEGYSIDEPPPKISKFFTFLPVSHHRSSFYYNLQVLMFSLFWGGNPMK</sequence>
<evidence type="ECO:0000256" key="3">
    <source>
        <dbReference type="ARBA" id="ARBA00023027"/>
    </source>
</evidence>